<evidence type="ECO:0000256" key="1">
    <source>
        <dbReference type="ARBA" id="ARBA00022729"/>
    </source>
</evidence>
<dbReference type="PANTHER" id="PTHR36220">
    <property type="entry name" value="UNNAMED PRODUCT"/>
    <property type="match status" value="1"/>
</dbReference>
<proteinExistence type="predicted"/>
<keyword evidence="4" id="KW-1185">Reference proteome</keyword>
<dbReference type="RefSeq" id="WP_102754255.1">
    <property type="nucleotide sequence ID" value="NZ_CP025791.1"/>
</dbReference>
<evidence type="ECO:0000313" key="4">
    <source>
        <dbReference type="Proteomes" id="UP000235826"/>
    </source>
</evidence>
<dbReference type="InterPro" id="IPR026444">
    <property type="entry name" value="Secre_tail"/>
</dbReference>
<feature type="domain" description="Secretion system C-terminal sorting" evidence="2">
    <location>
        <begin position="443"/>
        <end position="509"/>
    </location>
</feature>
<dbReference type="PANTHER" id="PTHR36220:SF1">
    <property type="entry name" value="GAMMA TUBULIN COMPLEX COMPONENT C-TERMINAL DOMAIN-CONTAINING PROTEIN"/>
    <property type="match status" value="1"/>
</dbReference>
<protein>
    <recommendedName>
        <fullName evidence="2">Secretion system C-terminal sorting domain-containing protein</fullName>
    </recommendedName>
</protein>
<dbReference type="OrthoDB" id="1403372at2"/>
<dbReference type="EMBL" id="CP025791">
    <property type="protein sequence ID" value="AUP77595.1"/>
    <property type="molecule type" value="Genomic_DNA"/>
</dbReference>
<dbReference type="SUPFAM" id="SSF50965">
    <property type="entry name" value="Galactose oxidase, central domain"/>
    <property type="match status" value="1"/>
</dbReference>
<dbReference type="NCBIfam" id="TIGR04183">
    <property type="entry name" value="Por_Secre_tail"/>
    <property type="match status" value="1"/>
</dbReference>
<gene>
    <name evidence="3" type="ORF">C1H87_02225</name>
</gene>
<name>A0A2K9PKN5_9FLAO</name>
<dbReference type="InterPro" id="IPR011043">
    <property type="entry name" value="Gal_Oxase/kelch_b-propeller"/>
</dbReference>
<evidence type="ECO:0000313" key="3">
    <source>
        <dbReference type="EMBL" id="AUP77595.1"/>
    </source>
</evidence>
<sequence length="510" mass="53043">MKNILLLIALIPFTILSQTQIGVDIDGEARGDESGDSVSLSADGKVVAIGARLNDGNGVSSGHVRVYRNMGSTMGWVQVGSDIDGEAEGDESGGSVSLSADGKVVAIGARFNNGNGTFLGHVRVYKDMGTPLGWIQVGDDIDGESALDFSGDSVSLSADGAVVAIAARYNDGNGLTSGHVRVYKDMGTSLGWIQIGSDIDGETEGDGSGDSVSISADGKVVAIGTRGSDDNGISSGHVRVYKDMGTPLGWVQVGNDIDGESAVNESGGSVSLSADGKVVAIGARYYNIDGHPKRSGHVRIYRDMGSSLGWVQVGSDIVGESIYEELGTSVSLSADGTVVAIGAPGSRDYSASRSGYVQVYKYRDIPTGWVKMGNSIVEEASGDASDDDNSEGSVSISADGSVVAIGARLNDGNGVSSGHVRVFDLNNVLSSDNFMKEEQVGFYTNPVSNTLQITFKENLRLKQAAIYTVLGTLVKVSTTDLIDVSTLAKGTYFVEIITNKGKTTKKVIVK</sequence>
<evidence type="ECO:0000259" key="2">
    <source>
        <dbReference type="Pfam" id="PF18962"/>
    </source>
</evidence>
<dbReference type="AlphaFoldDB" id="A0A2K9PKN5"/>
<organism evidence="3 4">
    <name type="scientific">Flavivirga eckloniae</name>
    <dbReference type="NCBI Taxonomy" id="1803846"/>
    <lineage>
        <taxon>Bacteria</taxon>
        <taxon>Pseudomonadati</taxon>
        <taxon>Bacteroidota</taxon>
        <taxon>Flavobacteriia</taxon>
        <taxon>Flavobacteriales</taxon>
        <taxon>Flavobacteriaceae</taxon>
        <taxon>Flavivirga</taxon>
    </lineage>
</organism>
<dbReference type="Pfam" id="PF18962">
    <property type="entry name" value="Por_Secre_tail"/>
    <property type="match status" value="1"/>
</dbReference>
<dbReference type="KEGG" id="fek:C1H87_02225"/>
<dbReference type="Proteomes" id="UP000235826">
    <property type="component" value="Chromosome"/>
</dbReference>
<keyword evidence="1" id="KW-0732">Signal</keyword>
<accession>A0A2K9PKN5</accession>
<reference evidence="3 4" key="1">
    <citation type="submission" date="2018-01" db="EMBL/GenBank/DDBJ databases">
        <title>Complete genome sequence of Flavivirga eckloniae ECD14 isolated from seaweed Ecklonia cava.</title>
        <authorList>
            <person name="Lee J.H."/>
            <person name="Baik K.S."/>
            <person name="Seong C.N."/>
        </authorList>
    </citation>
    <scope>NUCLEOTIDE SEQUENCE [LARGE SCALE GENOMIC DNA]</scope>
    <source>
        <strain evidence="3 4">ECD14</strain>
    </source>
</reference>